<dbReference type="EMBL" id="BAAAKV010000024">
    <property type="protein sequence ID" value="GAA1170604.1"/>
    <property type="molecule type" value="Genomic_DNA"/>
</dbReference>
<reference evidence="2" key="1">
    <citation type="journal article" date="2019" name="Int. J. Syst. Evol. Microbiol.">
        <title>The Global Catalogue of Microorganisms (GCM) 10K type strain sequencing project: providing services to taxonomists for standard genome sequencing and annotation.</title>
        <authorList>
            <consortium name="The Broad Institute Genomics Platform"/>
            <consortium name="The Broad Institute Genome Sequencing Center for Infectious Disease"/>
            <person name="Wu L."/>
            <person name="Ma J."/>
        </authorList>
    </citation>
    <scope>NUCLEOTIDE SEQUENCE [LARGE SCALE GENOMIC DNA]</scope>
    <source>
        <strain evidence="2">JCM 12696</strain>
    </source>
</reference>
<accession>A0ABP4FF86</accession>
<gene>
    <name evidence="1" type="ORF">GCM10009654_29770</name>
</gene>
<comment type="caution">
    <text evidence="1">The sequence shown here is derived from an EMBL/GenBank/DDBJ whole genome shotgun (WGS) entry which is preliminary data.</text>
</comment>
<evidence type="ECO:0000313" key="1">
    <source>
        <dbReference type="EMBL" id="GAA1170604.1"/>
    </source>
</evidence>
<protein>
    <submittedName>
        <fullName evidence="1">Uncharacterized protein</fullName>
    </submittedName>
</protein>
<keyword evidence="2" id="KW-1185">Reference proteome</keyword>
<organism evidence="1 2">
    <name type="scientific">Streptomyces hebeiensis</name>
    <dbReference type="NCBI Taxonomy" id="229486"/>
    <lineage>
        <taxon>Bacteria</taxon>
        <taxon>Bacillati</taxon>
        <taxon>Actinomycetota</taxon>
        <taxon>Actinomycetes</taxon>
        <taxon>Kitasatosporales</taxon>
        <taxon>Streptomycetaceae</taxon>
        <taxon>Streptomyces</taxon>
    </lineage>
</organism>
<name>A0ABP4FF86_9ACTN</name>
<proteinExistence type="predicted"/>
<sequence length="93" mass="9970">MLTAELSHQQFECLADLVVRDRGERAGLAEAFGGLAEADAIRAEGVRVVERVEEHVRRRADGQCLPDGQLHDRGHGLLLAADNGVASRTPSGV</sequence>
<evidence type="ECO:0000313" key="2">
    <source>
        <dbReference type="Proteomes" id="UP001501371"/>
    </source>
</evidence>
<dbReference type="Proteomes" id="UP001501371">
    <property type="component" value="Unassembled WGS sequence"/>
</dbReference>